<dbReference type="Gene3D" id="2.10.260.10">
    <property type="match status" value="1"/>
</dbReference>
<sequence>MERVITSMDAHGRMLIPSSIREKFNMHPGEKITIEIDDNEIKIVNAEHTIDEMHKIFTKNQTNKKKSVVDDFITRKHQEYLIEESRSKKNV</sequence>
<gene>
    <name evidence="3" type="ORF">OB144RH_06420</name>
</gene>
<evidence type="ECO:0000259" key="2">
    <source>
        <dbReference type="PROSITE" id="PS51740"/>
    </source>
</evidence>
<name>A0ABP0T6B6_RICHE</name>
<evidence type="ECO:0000313" key="3">
    <source>
        <dbReference type="EMBL" id="CAK9121406.1"/>
    </source>
</evidence>
<proteinExistence type="predicted"/>
<dbReference type="InterPro" id="IPR037914">
    <property type="entry name" value="SpoVT-AbrB_sf"/>
</dbReference>
<dbReference type="SUPFAM" id="SSF89447">
    <property type="entry name" value="AbrB/MazE/MraZ-like"/>
    <property type="match status" value="1"/>
</dbReference>
<dbReference type="SMART" id="SM00966">
    <property type="entry name" value="SpoVT_AbrB"/>
    <property type="match status" value="1"/>
</dbReference>
<keyword evidence="1" id="KW-0238">DNA-binding</keyword>
<dbReference type="Proteomes" id="UP001642485">
    <property type="component" value="Chromosome"/>
</dbReference>
<accession>A0ABP0T6B6</accession>
<protein>
    <submittedName>
        <fullName evidence="3">SpoVT-AbrB domain-containing protein</fullName>
    </submittedName>
</protein>
<evidence type="ECO:0000313" key="4">
    <source>
        <dbReference type="Proteomes" id="UP001642485"/>
    </source>
</evidence>
<dbReference type="NCBIfam" id="TIGR01439">
    <property type="entry name" value="lp_hng_hel_AbrB"/>
    <property type="match status" value="1"/>
</dbReference>
<dbReference type="EMBL" id="OZ018776">
    <property type="protein sequence ID" value="CAK9121406.1"/>
    <property type="molecule type" value="Genomic_DNA"/>
</dbReference>
<organism evidence="3 4">
    <name type="scientific">Rickettsia helvetica</name>
    <dbReference type="NCBI Taxonomy" id="35789"/>
    <lineage>
        <taxon>Bacteria</taxon>
        <taxon>Pseudomonadati</taxon>
        <taxon>Pseudomonadota</taxon>
        <taxon>Alphaproteobacteria</taxon>
        <taxon>Rickettsiales</taxon>
        <taxon>Rickettsiaceae</taxon>
        <taxon>Rickettsieae</taxon>
        <taxon>Rickettsia</taxon>
        <taxon>spotted fever group</taxon>
    </lineage>
</organism>
<keyword evidence="4" id="KW-1185">Reference proteome</keyword>
<reference evidence="3 4" key="1">
    <citation type="submission" date="2024-02" db="EMBL/GenBank/DDBJ databases">
        <authorList>
            <person name="Nijsse B."/>
            <person name="Sprong H."/>
        </authorList>
    </citation>
    <scope>NUCLEOTIDE SEQUENCE [LARGE SCALE GENOMIC DNA]</scope>
    <source>
        <strain evidence="3">OB144</strain>
    </source>
</reference>
<dbReference type="InterPro" id="IPR007159">
    <property type="entry name" value="SpoVT-AbrB_dom"/>
</dbReference>
<dbReference type="RefSeq" id="WP_232203614.1">
    <property type="nucleotide sequence ID" value="NZ_OY974080.1"/>
</dbReference>
<dbReference type="PROSITE" id="PS51740">
    <property type="entry name" value="SPOVT_ABRB"/>
    <property type="match status" value="1"/>
</dbReference>
<evidence type="ECO:0000256" key="1">
    <source>
        <dbReference type="PROSITE-ProRule" id="PRU01076"/>
    </source>
</evidence>
<feature type="domain" description="SpoVT-AbrB" evidence="2">
    <location>
        <begin position="3"/>
        <end position="48"/>
    </location>
</feature>